<protein>
    <submittedName>
        <fullName evidence="1">Uncharacterized protein</fullName>
    </submittedName>
</protein>
<dbReference type="eggNOG" id="ENOG502S7DR">
    <property type="taxonomic scope" value="Eukaryota"/>
</dbReference>
<dbReference type="InterPro" id="IPR011990">
    <property type="entry name" value="TPR-like_helical_dom_sf"/>
</dbReference>
<dbReference type="AlphaFoldDB" id="B9S117"/>
<dbReference type="Proteomes" id="UP000008311">
    <property type="component" value="Unassembled WGS sequence"/>
</dbReference>
<proteinExistence type="predicted"/>
<dbReference type="PANTHER" id="PTHR36350:SF2">
    <property type="entry name" value="PROTEIN, PUTATIVE-RELATED"/>
    <property type="match status" value="1"/>
</dbReference>
<dbReference type="OrthoDB" id="1398107at2759"/>
<reference evidence="2" key="1">
    <citation type="journal article" date="2010" name="Nat. Biotechnol.">
        <title>Draft genome sequence of the oilseed species Ricinus communis.</title>
        <authorList>
            <person name="Chan A.P."/>
            <person name="Crabtree J."/>
            <person name="Zhao Q."/>
            <person name="Lorenzi H."/>
            <person name="Orvis J."/>
            <person name="Puiu D."/>
            <person name="Melake-Berhan A."/>
            <person name="Jones K.M."/>
            <person name="Redman J."/>
            <person name="Chen G."/>
            <person name="Cahoon E.B."/>
            <person name="Gedil M."/>
            <person name="Stanke M."/>
            <person name="Haas B.J."/>
            <person name="Wortman J.R."/>
            <person name="Fraser-Liggett C.M."/>
            <person name="Ravel J."/>
            <person name="Rabinowicz P.D."/>
        </authorList>
    </citation>
    <scope>NUCLEOTIDE SEQUENCE [LARGE SCALE GENOMIC DNA]</scope>
    <source>
        <strain evidence="2">cv. Hale</strain>
    </source>
</reference>
<organism evidence="1 2">
    <name type="scientific">Ricinus communis</name>
    <name type="common">Castor bean</name>
    <dbReference type="NCBI Taxonomy" id="3988"/>
    <lineage>
        <taxon>Eukaryota</taxon>
        <taxon>Viridiplantae</taxon>
        <taxon>Streptophyta</taxon>
        <taxon>Embryophyta</taxon>
        <taxon>Tracheophyta</taxon>
        <taxon>Spermatophyta</taxon>
        <taxon>Magnoliopsida</taxon>
        <taxon>eudicotyledons</taxon>
        <taxon>Gunneridae</taxon>
        <taxon>Pentapetalae</taxon>
        <taxon>rosids</taxon>
        <taxon>fabids</taxon>
        <taxon>Malpighiales</taxon>
        <taxon>Euphorbiaceae</taxon>
        <taxon>Acalyphoideae</taxon>
        <taxon>Acalypheae</taxon>
        <taxon>Ricinus</taxon>
    </lineage>
</organism>
<sequence>MESMLFLGNVASFPILVSNTSTVSSLQKTKLHFSFSNHTSPSLTSRNTCHPGRKLLNPTIRALDGSSSVPSGNDRKANKIAKNTARASIALACVLGIIGASLKMNPEAIAGPREKFQKAPQIVSNSPAYPLGGRYALKSLLDVNVYLASTKIEPPGPPSRLPARPSMENVYDIKSDAVRLIKCGKPEEAVSLLENSYKFYEHDTEPAYNVGMALIEILICQGKYKEALQYCNRFTGEQFLPSDGRIPLYKAIIYTMLDQRDEAKKWWEKYVETVDADQFDHRSF</sequence>
<name>B9S117_RICCO</name>
<accession>B9S117</accession>
<dbReference type="SUPFAM" id="SSF48452">
    <property type="entry name" value="TPR-like"/>
    <property type="match status" value="1"/>
</dbReference>
<dbReference type="KEGG" id="rcu:8264114"/>
<dbReference type="Gene3D" id="1.25.40.10">
    <property type="entry name" value="Tetratricopeptide repeat domain"/>
    <property type="match status" value="1"/>
</dbReference>
<dbReference type="InParanoid" id="B9S117"/>
<evidence type="ECO:0000313" key="1">
    <source>
        <dbReference type="EMBL" id="EEF42659.1"/>
    </source>
</evidence>
<dbReference type="PANTHER" id="PTHR36350">
    <property type="entry name" value="TRANSMEMBRANE PROTEIN"/>
    <property type="match status" value="1"/>
</dbReference>
<dbReference type="EMBL" id="EQ973842">
    <property type="protein sequence ID" value="EEF42659.1"/>
    <property type="molecule type" value="Genomic_DNA"/>
</dbReference>
<evidence type="ECO:0000313" key="2">
    <source>
        <dbReference type="Proteomes" id="UP000008311"/>
    </source>
</evidence>
<gene>
    <name evidence="1" type="ORF">RCOM_0632670</name>
</gene>
<keyword evidence="2" id="KW-1185">Reference proteome</keyword>